<reference evidence="1 2" key="1">
    <citation type="journal article" date="2015" name="Genome Announc.">
        <title>Closed Genome Sequence of Octadecabacter temperatus SB1, the First Mesophilic Species of the Genus Octadecabacter.</title>
        <authorList>
            <person name="Voget S."/>
            <person name="Billerbeck S."/>
            <person name="Simon M."/>
            <person name="Daniel R."/>
        </authorList>
    </citation>
    <scope>NUCLEOTIDE SEQUENCE [LARGE SCALE GENOMIC DNA]</scope>
    <source>
        <strain evidence="1 2">SB1</strain>
    </source>
</reference>
<protein>
    <submittedName>
        <fullName evidence="1">Uncharacterized protein</fullName>
    </submittedName>
</protein>
<dbReference type="RefSeq" id="WP_049833114.1">
    <property type="nucleotide sequence ID" value="NZ_CP012160.1"/>
</dbReference>
<dbReference type="KEGG" id="otm:OSB_00780"/>
<dbReference type="AlphaFoldDB" id="A0A0K0Y167"/>
<name>A0A0K0Y167_9RHOB</name>
<dbReference type="STRING" id="1458307.OSB_00780"/>
<dbReference type="Proteomes" id="UP000067444">
    <property type="component" value="Chromosome"/>
</dbReference>
<sequence length="158" mass="16934">MKRLMLAAMIATIAGQAQALSCAPPDIARTFNWAAAAEESYIVLNGSFSFEPLPRTRASQLAPETMSRDAVFEGSYLGVEGFKAAPSLDVTLTFVCLGPWCGSMGNDGDDILVFAQQSANGYVLEIDPCYSTIFAPSDDNIDRVEACMRGESCEAVPF</sequence>
<evidence type="ECO:0000313" key="2">
    <source>
        <dbReference type="Proteomes" id="UP000067444"/>
    </source>
</evidence>
<dbReference type="EMBL" id="CP012160">
    <property type="protein sequence ID" value="AKS44647.1"/>
    <property type="molecule type" value="Genomic_DNA"/>
</dbReference>
<keyword evidence="2" id="KW-1185">Reference proteome</keyword>
<evidence type="ECO:0000313" key="1">
    <source>
        <dbReference type="EMBL" id="AKS44647.1"/>
    </source>
</evidence>
<organism evidence="1 2">
    <name type="scientific">Octadecabacter temperatus</name>
    <dbReference type="NCBI Taxonomy" id="1458307"/>
    <lineage>
        <taxon>Bacteria</taxon>
        <taxon>Pseudomonadati</taxon>
        <taxon>Pseudomonadota</taxon>
        <taxon>Alphaproteobacteria</taxon>
        <taxon>Rhodobacterales</taxon>
        <taxon>Roseobacteraceae</taxon>
        <taxon>Octadecabacter</taxon>
    </lineage>
</organism>
<proteinExistence type="predicted"/>
<gene>
    <name evidence="1" type="ORF">OSB_00780</name>
</gene>
<accession>A0A0K0Y167</accession>
<dbReference type="OrthoDB" id="8451541at2"/>